<evidence type="ECO:0000313" key="2">
    <source>
        <dbReference type="Proteomes" id="UP001054837"/>
    </source>
</evidence>
<dbReference type="Proteomes" id="UP001054837">
    <property type="component" value="Unassembled WGS sequence"/>
</dbReference>
<comment type="caution">
    <text evidence="1">The sequence shown here is derived from an EMBL/GenBank/DDBJ whole genome shotgun (WGS) entry which is preliminary data.</text>
</comment>
<accession>A0AAV4PSC2</accession>
<organism evidence="1 2">
    <name type="scientific">Caerostris darwini</name>
    <dbReference type="NCBI Taxonomy" id="1538125"/>
    <lineage>
        <taxon>Eukaryota</taxon>
        <taxon>Metazoa</taxon>
        <taxon>Ecdysozoa</taxon>
        <taxon>Arthropoda</taxon>
        <taxon>Chelicerata</taxon>
        <taxon>Arachnida</taxon>
        <taxon>Araneae</taxon>
        <taxon>Araneomorphae</taxon>
        <taxon>Entelegynae</taxon>
        <taxon>Araneoidea</taxon>
        <taxon>Araneidae</taxon>
        <taxon>Caerostris</taxon>
    </lineage>
</organism>
<gene>
    <name evidence="1" type="ORF">CDAR_26381</name>
</gene>
<sequence length="130" mass="14780">MALTSHEGKINFKFNPYTKRVKIKTTDGAKVILEKGLCSMLGFQPQVIENIKESSFTADPHTEFPIFYVYSDIVQPVVVGHVEAPLLRVVRISGKTETLSMYSMIDHTMFLSYVNHFRPSKLKSVLIQET</sequence>
<dbReference type="EMBL" id="BPLQ01003313">
    <property type="protein sequence ID" value="GIX99589.1"/>
    <property type="molecule type" value="Genomic_DNA"/>
</dbReference>
<evidence type="ECO:0000313" key="1">
    <source>
        <dbReference type="EMBL" id="GIX99589.1"/>
    </source>
</evidence>
<keyword evidence="2" id="KW-1185">Reference proteome</keyword>
<proteinExistence type="predicted"/>
<protein>
    <submittedName>
        <fullName evidence="1">Uncharacterized protein</fullName>
    </submittedName>
</protein>
<reference evidence="1 2" key="1">
    <citation type="submission" date="2021-06" db="EMBL/GenBank/DDBJ databases">
        <title>Caerostris darwini draft genome.</title>
        <authorList>
            <person name="Kono N."/>
            <person name="Arakawa K."/>
        </authorList>
    </citation>
    <scope>NUCLEOTIDE SEQUENCE [LARGE SCALE GENOMIC DNA]</scope>
</reference>
<dbReference type="AlphaFoldDB" id="A0AAV4PSC2"/>
<name>A0AAV4PSC2_9ARAC</name>